<dbReference type="PANTHER" id="PTHR45811:SF17">
    <property type="entry name" value="HEAVY METAL-ASSOCIATED DOMAIN CONTAINING PROTEIN"/>
    <property type="match status" value="1"/>
</dbReference>
<dbReference type="EMBL" id="JAAALK010000286">
    <property type="protein sequence ID" value="KAG8061142.1"/>
    <property type="molecule type" value="Genomic_DNA"/>
</dbReference>
<dbReference type="PANTHER" id="PTHR45811">
    <property type="entry name" value="COPPER TRANSPORT PROTEIN FAMILY-RELATED"/>
    <property type="match status" value="1"/>
</dbReference>
<organism evidence="8 9">
    <name type="scientific">Zizania palustris</name>
    <name type="common">Northern wild rice</name>
    <dbReference type="NCBI Taxonomy" id="103762"/>
    <lineage>
        <taxon>Eukaryota</taxon>
        <taxon>Viridiplantae</taxon>
        <taxon>Streptophyta</taxon>
        <taxon>Embryophyta</taxon>
        <taxon>Tracheophyta</taxon>
        <taxon>Spermatophyta</taxon>
        <taxon>Magnoliopsida</taxon>
        <taxon>Liliopsida</taxon>
        <taxon>Poales</taxon>
        <taxon>Poaceae</taxon>
        <taxon>BOP clade</taxon>
        <taxon>Oryzoideae</taxon>
        <taxon>Oryzeae</taxon>
        <taxon>Zizaniinae</taxon>
        <taxon>Zizania</taxon>
    </lineage>
</organism>
<feature type="region of interest" description="Disordered" evidence="6">
    <location>
        <begin position="72"/>
        <end position="118"/>
    </location>
</feature>
<feature type="domain" description="HMA" evidence="7">
    <location>
        <begin position="4"/>
        <end position="70"/>
    </location>
</feature>
<sequence>MDYQKKIVLKVEIIHDKCKATAMATVAKITGIKSMETNGEKGTMMVVGEVDVVCVVTELRKAKFMAVVVSVGPEKEEKKPDPPRNPMIPRSRRTPAPAATTTKRHYSGGQKRTVVVGN</sequence>
<keyword evidence="9" id="KW-1185">Reference proteome</keyword>
<evidence type="ECO:0000259" key="7">
    <source>
        <dbReference type="PROSITE" id="PS50846"/>
    </source>
</evidence>
<dbReference type="InterPro" id="IPR051863">
    <property type="entry name" value="HIPP"/>
</dbReference>
<evidence type="ECO:0000256" key="1">
    <source>
        <dbReference type="ARBA" id="ARBA00022481"/>
    </source>
</evidence>
<comment type="similarity">
    <text evidence="5">Belongs to the HIPP family.</text>
</comment>
<dbReference type="PROSITE" id="PS50846">
    <property type="entry name" value="HMA_2"/>
    <property type="match status" value="1"/>
</dbReference>
<evidence type="ECO:0000313" key="8">
    <source>
        <dbReference type="EMBL" id="KAG8061142.1"/>
    </source>
</evidence>
<dbReference type="OrthoDB" id="1923658at2759"/>
<comment type="caution">
    <text evidence="8">The sequence shown here is derived from an EMBL/GenBank/DDBJ whole genome shotgun (WGS) entry which is preliminary data.</text>
</comment>
<accession>A0A8J5V5M7</accession>
<keyword evidence="2" id="KW-0479">Metal-binding</keyword>
<evidence type="ECO:0000256" key="2">
    <source>
        <dbReference type="ARBA" id="ARBA00022723"/>
    </source>
</evidence>
<keyword evidence="4" id="KW-0636">Prenylation</keyword>
<evidence type="ECO:0000313" key="9">
    <source>
        <dbReference type="Proteomes" id="UP000729402"/>
    </source>
</evidence>
<dbReference type="Proteomes" id="UP000729402">
    <property type="component" value="Unassembled WGS sequence"/>
</dbReference>
<evidence type="ECO:0000256" key="3">
    <source>
        <dbReference type="ARBA" id="ARBA00023288"/>
    </source>
</evidence>
<protein>
    <recommendedName>
        <fullName evidence="7">HMA domain-containing protein</fullName>
    </recommendedName>
</protein>
<evidence type="ECO:0000256" key="6">
    <source>
        <dbReference type="SAM" id="MobiDB-lite"/>
    </source>
</evidence>
<proteinExistence type="inferred from homology"/>
<evidence type="ECO:0000256" key="4">
    <source>
        <dbReference type="ARBA" id="ARBA00023289"/>
    </source>
</evidence>
<dbReference type="GO" id="GO:0046872">
    <property type="term" value="F:metal ion binding"/>
    <property type="evidence" value="ECO:0007669"/>
    <property type="project" value="UniProtKB-KW"/>
</dbReference>
<dbReference type="InterPro" id="IPR006121">
    <property type="entry name" value="HMA_dom"/>
</dbReference>
<reference evidence="8" key="2">
    <citation type="submission" date="2021-02" db="EMBL/GenBank/DDBJ databases">
        <authorList>
            <person name="Kimball J.A."/>
            <person name="Haas M.W."/>
            <person name="Macchietto M."/>
            <person name="Kono T."/>
            <person name="Duquette J."/>
            <person name="Shao M."/>
        </authorList>
    </citation>
    <scope>NUCLEOTIDE SEQUENCE</scope>
    <source>
        <tissue evidence="8">Fresh leaf tissue</tissue>
    </source>
</reference>
<feature type="compositionally biased region" description="Basic and acidic residues" evidence="6">
    <location>
        <begin position="73"/>
        <end position="82"/>
    </location>
</feature>
<keyword evidence="1" id="KW-0488">Methylation</keyword>
<evidence type="ECO:0000256" key="5">
    <source>
        <dbReference type="ARBA" id="ARBA00024045"/>
    </source>
</evidence>
<name>A0A8J5V5M7_ZIZPA</name>
<dbReference type="AlphaFoldDB" id="A0A8J5V5M7"/>
<keyword evidence="3" id="KW-0449">Lipoprotein</keyword>
<reference evidence="8" key="1">
    <citation type="journal article" date="2021" name="bioRxiv">
        <title>Whole Genome Assembly and Annotation of Northern Wild Rice, Zizania palustris L., Supports a Whole Genome Duplication in the Zizania Genus.</title>
        <authorList>
            <person name="Haas M."/>
            <person name="Kono T."/>
            <person name="Macchietto M."/>
            <person name="Millas R."/>
            <person name="McGilp L."/>
            <person name="Shao M."/>
            <person name="Duquette J."/>
            <person name="Hirsch C.N."/>
            <person name="Kimball J."/>
        </authorList>
    </citation>
    <scope>NUCLEOTIDE SEQUENCE</scope>
    <source>
        <tissue evidence="8">Fresh leaf tissue</tissue>
    </source>
</reference>
<gene>
    <name evidence="8" type="ORF">GUJ93_ZPchr0003g16521</name>
</gene>